<feature type="region of interest" description="Disordered" evidence="1">
    <location>
        <begin position="136"/>
        <end position="188"/>
    </location>
</feature>
<dbReference type="GeneID" id="39989675"/>
<keyword evidence="3" id="KW-1185">Reference proteome</keyword>
<reference evidence="2 3" key="1">
    <citation type="submission" date="2017-03" db="EMBL/GenBank/DDBJ databases">
        <title>An alternative strategy for trypanosome survival in the mammalian bloodstream revealed through genome and transcriptome analysis of the ubiquitous bovine parasite Trypanosoma (Megatrypanum) theileri.</title>
        <authorList>
            <person name="Kelly S."/>
            <person name="Ivens A."/>
            <person name="Mott A."/>
            <person name="O'Neill E."/>
            <person name="Emms D."/>
            <person name="Macleod O."/>
            <person name="Voorheis P."/>
            <person name="Matthews J."/>
            <person name="Matthews K."/>
            <person name="Carrington M."/>
        </authorList>
    </citation>
    <scope>NUCLEOTIDE SEQUENCE [LARGE SCALE GENOMIC DNA]</scope>
    <source>
        <strain evidence="2">Edinburgh</strain>
    </source>
</reference>
<sequence>MSFPSMSKKTRSYSLQSRQYIDRVILAQRSQQFIALMWLLAESMRHAWRLHLRLAQLYVYYVPSYLQAMNIHSDNSNNSNSNIEEVLSITKNKYYAYFCSGNFDYEYYVYQFNEKWDALFAAVHHYMDADNINTQTTTTTTTTTTNSSQTTMSMNTNNNNNNDNNNGKNRKERRSGGGKNCSEMKRCL</sequence>
<organism evidence="2 3">
    <name type="scientific">Trypanosoma theileri</name>
    <dbReference type="NCBI Taxonomy" id="67003"/>
    <lineage>
        <taxon>Eukaryota</taxon>
        <taxon>Discoba</taxon>
        <taxon>Euglenozoa</taxon>
        <taxon>Kinetoplastea</taxon>
        <taxon>Metakinetoplastina</taxon>
        <taxon>Trypanosomatida</taxon>
        <taxon>Trypanosomatidae</taxon>
        <taxon>Trypanosoma</taxon>
    </lineage>
</organism>
<dbReference type="VEuPathDB" id="TriTrypDB:TM35_000411870"/>
<dbReference type="AlphaFoldDB" id="A0A1X0NJK1"/>
<gene>
    <name evidence="2" type="ORF">TM35_000411870</name>
</gene>
<dbReference type="Proteomes" id="UP000192257">
    <property type="component" value="Unassembled WGS sequence"/>
</dbReference>
<protein>
    <submittedName>
        <fullName evidence="2">Uncharacterized protein</fullName>
    </submittedName>
</protein>
<comment type="caution">
    <text evidence="2">The sequence shown here is derived from an EMBL/GenBank/DDBJ whole genome shotgun (WGS) entry which is preliminary data.</text>
</comment>
<dbReference type="EMBL" id="NBCO01000041">
    <property type="protein sequence ID" value="ORC84817.1"/>
    <property type="molecule type" value="Genomic_DNA"/>
</dbReference>
<name>A0A1X0NJK1_9TRYP</name>
<proteinExistence type="predicted"/>
<dbReference type="OrthoDB" id="265135at2759"/>
<evidence type="ECO:0000256" key="1">
    <source>
        <dbReference type="SAM" id="MobiDB-lite"/>
    </source>
</evidence>
<evidence type="ECO:0000313" key="2">
    <source>
        <dbReference type="EMBL" id="ORC84817.1"/>
    </source>
</evidence>
<accession>A0A1X0NJK1</accession>
<feature type="compositionally biased region" description="Low complexity" evidence="1">
    <location>
        <begin position="136"/>
        <end position="166"/>
    </location>
</feature>
<evidence type="ECO:0000313" key="3">
    <source>
        <dbReference type="Proteomes" id="UP000192257"/>
    </source>
</evidence>
<dbReference type="RefSeq" id="XP_028878883.1">
    <property type="nucleotide sequence ID" value="XM_029029895.1"/>
</dbReference>